<sequence length="150" mass="16543">MLTYFNGRGRGEPIRLLFAAGGIQYEDVRIEGAQWPALKPNTPFGHLPVLEVDGVTLSESTTIARFVAKRAGLAGEGDVQQARADMVVDAVRDIFGKVAAAFTEKDETRKKIVAVSWSGEGSRLLWLEVRGDVFTTSVVLFYDVTNDYWC</sequence>
<dbReference type="PANTHER" id="PTHR11571:SF224">
    <property type="entry name" value="HEMATOPOIETIC PROSTAGLANDIN D SYNTHASE"/>
    <property type="match status" value="1"/>
</dbReference>
<dbReference type="GeneID" id="109468297"/>
<dbReference type="InterPro" id="IPR036249">
    <property type="entry name" value="Thioredoxin-like_sf"/>
</dbReference>
<dbReference type="FunFam" id="3.40.30.10:FF:000035">
    <property type="entry name" value="hematopoietic prostaglandin D synthase"/>
    <property type="match status" value="1"/>
</dbReference>
<dbReference type="EC" id="2.5.1.18" evidence="1"/>
<evidence type="ECO:0000256" key="3">
    <source>
        <dbReference type="ARBA" id="ARBA00047960"/>
    </source>
</evidence>
<dbReference type="SFLD" id="SFLDS00019">
    <property type="entry name" value="Glutathione_Transferase_(cytos"/>
    <property type="match status" value="1"/>
</dbReference>
<evidence type="ECO:0000313" key="6">
    <source>
        <dbReference type="RefSeq" id="XP_019622110.1"/>
    </source>
</evidence>
<protein>
    <recommendedName>
        <fullName evidence="1">glutathione transferase</fullName>
        <ecNumber evidence="1">2.5.1.18</ecNumber>
    </recommendedName>
</protein>
<keyword evidence="5" id="KW-1185">Reference proteome</keyword>
<dbReference type="InterPro" id="IPR040079">
    <property type="entry name" value="Glutathione_S-Trfase"/>
</dbReference>
<dbReference type="SUPFAM" id="SSF52833">
    <property type="entry name" value="Thioredoxin-like"/>
    <property type="match status" value="1"/>
</dbReference>
<feature type="domain" description="GST N-terminal" evidence="4">
    <location>
        <begin position="1"/>
        <end position="75"/>
    </location>
</feature>
<reference evidence="6" key="1">
    <citation type="submission" date="2025-08" db="UniProtKB">
        <authorList>
            <consortium name="RefSeq"/>
        </authorList>
    </citation>
    <scope>IDENTIFICATION</scope>
    <source>
        <tissue evidence="6">Gonad</tissue>
    </source>
</reference>
<dbReference type="Pfam" id="PF02798">
    <property type="entry name" value="GST_N"/>
    <property type="match status" value="1"/>
</dbReference>
<evidence type="ECO:0000256" key="1">
    <source>
        <dbReference type="ARBA" id="ARBA00012452"/>
    </source>
</evidence>
<dbReference type="GO" id="GO:0004364">
    <property type="term" value="F:glutathione transferase activity"/>
    <property type="evidence" value="ECO:0007669"/>
    <property type="project" value="UniProtKB-EC"/>
</dbReference>
<organism evidence="5 6">
    <name type="scientific">Branchiostoma belcheri</name>
    <name type="common">Amphioxus</name>
    <dbReference type="NCBI Taxonomy" id="7741"/>
    <lineage>
        <taxon>Eukaryota</taxon>
        <taxon>Metazoa</taxon>
        <taxon>Chordata</taxon>
        <taxon>Cephalochordata</taxon>
        <taxon>Leptocardii</taxon>
        <taxon>Amphioxiformes</taxon>
        <taxon>Branchiostomatidae</taxon>
        <taxon>Branchiostoma</taxon>
    </lineage>
</organism>
<proteinExistence type="predicted"/>
<comment type="catalytic activity">
    <reaction evidence="3">
        <text>RX + glutathione = an S-substituted glutathione + a halide anion + H(+)</text>
        <dbReference type="Rhea" id="RHEA:16437"/>
        <dbReference type="ChEBI" id="CHEBI:15378"/>
        <dbReference type="ChEBI" id="CHEBI:16042"/>
        <dbReference type="ChEBI" id="CHEBI:17792"/>
        <dbReference type="ChEBI" id="CHEBI:57925"/>
        <dbReference type="ChEBI" id="CHEBI:90779"/>
        <dbReference type="EC" id="2.5.1.18"/>
    </reaction>
</comment>
<name>A0A6P4XZQ1_BRABE</name>
<dbReference type="Proteomes" id="UP000515135">
    <property type="component" value="Unplaced"/>
</dbReference>
<dbReference type="PROSITE" id="PS50404">
    <property type="entry name" value="GST_NTER"/>
    <property type="match status" value="1"/>
</dbReference>
<accession>A0A6P4XZQ1</accession>
<dbReference type="RefSeq" id="XP_019622110.1">
    <property type="nucleotide sequence ID" value="XM_019766551.1"/>
</dbReference>
<evidence type="ECO:0000259" key="4">
    <source>
        <dbReference type="PROSITE" id="PS50404"/>
    </source>
</evidence>
<dbReference type="AlphaFoldDB" id="A0A6P4XZQ1"/>
<dbReference type="PANTHER" id="PTHR11571">
    <property type="entry name" value="GLUTATHIONE S-TRANSFERASE"/>
    <property type="match status" value="1"/>
</dbReference>
<evidence type="ECO:0000313" key="5">
    <source>
        <dbReference type="Proteomes" id="UP000515135"/>
    </source>
</evidence>
<gene>
    <name evidence="6" type="primary">LOC109468297</name>
</gene>
<dbReference type="OrthoDB" id="414243at2759"/>
<dbReference type="KEGG" id="bbel:109468297"/>
<dbReference type="Gene3D" id="1.20.1050.130">
    <property type="match status" value="1"/>
</dbReference>
<evidence type="ECO:0000256" key="2">
    <source>
        <dbReference type="ARBA" id="ARBA00022679"/>
    </source>
</evidence>
<dbReference type="CDD" id="cd03039">
    <property type="entry name" value="GST_N_Sigma_like"/>
    <property type="match status" value="1"/>
</dbReference>
<dbReference type="InterPro" id="IPR004045">
    <property type="entry name" value="Glutathione_S-Trfase_N"/>
</dbReference>
<dbReference type="GO" id="GO:0006749">
    <property type="term" value="P:glutathione metabolic process"/>
    <property type="evidence" value="ECO:0007669"/>
    <property type="project" value="TreeGrafter"/>
</dbReference>
<keyword evidence="2" id="KW-0808">Transferase</keyword>
<dbReference type="InterPro" id="IPR050213">
    <property type="entry name" value="GST_superfamily"/>
</dbReference>